<dbReference type="InterPro" id="IPR028366">
    <property type="entry name" value="PhoU"/>
</dbReference>
<accession>A0A1H8K0N7</accession>
<dbReference type="PANTHER" id="PTHR42930">
    <property type="entry name" value="PHOSPHATE-SPECIFIC TRANSPORT SYSTEM ACCESSORY PROTEIN PHOU"/>
    <property type="match status" value="1"/>
</dbReference>
<name>A0A1H8K0N7_9FIRM</name>
<keyword evidence="5 7" id="KW-0963">Cytoplasm</keyword>
<evidence type="ECO:0000256" key="2">
    <source>
        <dbReference type="ARBA" id="ARBA00008107"/>
    </source>
</evidence>
<feature type="domain" description="PhoU" evidence="8">
    <location>
        <begin position="17"/>
        <end position="104"/>
    </location>
</feature>
<evidence type="ECO:0000259" key="8">
    <source>
        <dbReference type="Pfam" id="PF01895"/>
    </source>
</evidence>
<dbReference type="InterPro" id="IPR026022">
    <property type="entry name" value="PhoU_dom"/>
</dbReference>
<feature type="domain" description="PhoU" evidence="8">
    <location>
        <begin position="120"/>
        <end position="205"/>
    </location>
</feature>
<evidence type="ECO:0000256" key="4">
    <source>
        <dbReference type="ARBA" id="ARBA00022448"/>
    </source>
</evidence>
<comment type="similarity">
    <text evidence="2 7">Belongs to the PhoU family.</text>
</comment>
<dbReference type="PIRSF" id="PIRSF003107">
    <property type="entry name" value="PhoU"/>
    <property type="match status" value="1"/>
</dbReference>
<dbReference type="InterPro" id="IPR038078">
    <property type="entry name" value="PhoU-like_sf"/>
</dbReference>
<dbReference type="OrthoDB" id="9814256at2"/>
<dbReference type="FunFam" id="1.20.58.220:FF:000004">
    <property type="entry name" value="Phosphate-specific transport system accessory protein PhoU"/>
    <property type="match status" value="1"/>
</dbReference>
<comment type="subcellular location">
    <subcellularLocation>
        <location evidence="1 7">Cytoplasm</location>
    </subcellularLocation>
</comment>
<dbReference type="EMBL" id="FODF01000020">
    <property type="protein sequence ID" value="SEN86355.1"/>
    <property type="molecule type" value="Genomic_DNA"/>
</dbReference>
<dbReference type="STRING" id="215200.SAMN05216454_1207"/>
<keyword evidence="4 7" id="KW-0813">Transport</keyword>
<evidence type="ECO:0000256" key="3">
    <source>
        <dbReference type="ARBA" id="ARBA00011738"/>
    </source>
</evidence>
<dbReference type="SUPFAM" id="SSF109755">
    <property type="entry name" value="PhoU-like"/>
    <property type="match status" value="1"/>
</dbReference>
<dbReference type="Proteomes" id="UP000199512">
    <property type="component" value="Unassembled WGS sequence"/>
</dbReference>
<organism evidence="9 10">
    <name type="scientific">Peptostreptococcus russellii</name>
    <dbReference type="NCBI Taxonomy" id="215200"/>
    <lineage>
        <taxon>Bacteria</taxon>
        <taxon>Bacillati</taxon>
        <taxon>Bacillota</taxon>
        <taxon>Clostridia</taxon>
        <taxon>Peptostreptococcales</taxon>
        <taxon>Peptostreptococcaceae</taxon>
        <taxon>Peptostreptococcus</taxon>
    </lineage>
</organism>
<dbReference type="Pfam" id="PF01895">
    <property type="entry name" value="PhoU"/>
    <property type="match status" value="2"/>
</dbReference>
<dbReference type="GO" id="GO:0006817">
    <property type="term" value="P:phosphate ion transport"/>
    <property type="evidence" value="ECO:0007669"/>
    <property type="project" value="UniProtKB-KW"/>
</dbReference>
<keyword evidence="6 7" id="KW-0592">Phosphate transport</keyword>
<reference evidence="9 10" key="1">
    <citation type="submission" date="2016-10" db="EMBL/GenBank/DDBJ databases">
        <authorList>
            <person name="de Groot N.N."/>
        </authorList>
    </citation>
    <scope>NUCLEOTIDE SEQUENCE [LARGE SCALE GENOMIC DNA]</scope>
    <source>
        <strain evidence="9 10">Calf135</strain>
    </source>
</reference>
<dbReference type="NCBIfam" id="TIGR02135">
    <property type="entry name" value="phoU_full"/>
    <property type="match status" value="1"/>
</dbReference>
<dbReference type="Gene3D" id="1.20.58.220">
    <property type="entry name" value="Phosphate transport system protein phou homolog 2, domain 2"/>
    <property type="match status" value="1"/>
</dbReference>
<keyword evidence="10" id="KW-1185">Reference proteome</keyword>
<gene>
    <name evidence="9" type="ORF">SAMN05216454_1207</name>
</gene>
<dbReference type="GO" id="GO:0045936">
    <property type="term" value="P:negative regulation of phosphate metabolic process"/>
    <property type="evidence" value="ECO:0007669"/>
    <property type="project" value="InterPro"/>
</dbReference>
<dbReference type="AlphaFoldDB" id="A0A1H8K0N7"/>
<dbReference type="PANTHER" id="PTHR42930:SF3">
    <property type="entry name" value="PHOSPHATE-SPECIFIC TRANSPORT SYSTEM ACCESSORY PROTEIN PHOU"/>
    <property type="match status" value="1"/>
</dbReference>
<evidence type="ECO:0000313" key="10">
    <source>
        <dbReference type="Proteomes" id="UP000199512"/>
    </source>
</evidence>
<evidence type="ECO:0000313" key="9">
    <source>
        <dbReference type="EMBL" id="SEN86355.1"/>
    </source>
</evidence>
<sequence>MLRKTYDEELKILFNKLVEMGALVEEQIQNSLTALKNRDEKLASQTIFADELVNKMHKEIEKDCLNLILHQQPVAMDLRNISACLKIVTDLERIGDHAQDIAEISISLGNNKLNNELDELNKLFDIIKVMLKGAVDSFVTSDIELALKIKKMDNTIDYLYAEFRKRAIMSIRESPTFAEEWVDILQVAKYLERVGDHAENITEWVVFSVTGEYVDSLKNPKRMRD</sequence>
<protein>
    <recommendedName>
        <fullName evidence="7">Phosphate-specific transport system accessory protein PhoU</fullName>
    </recommendedName>
</protein>
<evidence type="ECO:0000256" key="5">
    <source>
        <dbReference type="ARBA" id="ARBA00022490"/>
    </source>
</evidence>
<dbReference type="RefSeq" id="WP_091976035.1">
    <property type="nucleotide sequence ID" value="NZ_CAUWDX010000006.1"/>
</dbReference>
<dbReference type="GO" id="GO:0005737">
    <property type="term" value="C:cytoplasm"/>
    <property type="evidence" value="ECO:0007669"/>
    <property type="project" value="UniProtKB-SubCell"/>
</dbReference>
<dbReference type="GO" id="GO:0030643">
    <property type="term" value="P:intracellular phosphate ion homeostasis"/>
    <property type="evidence" value="ECO:0007669"/>
    <property type="project" value="InterPro"/>
</dbReference>
<comment type="function">
    <text evidence="7">Plays a role in the regulation of phosphate uptake.</text>
</comment>
<proteinExistence type="inferred from homology"/>
<comment type="subunit">
    <text evidence="3 7">Homodimer.</text>
</comment>
<evidence type="ECO:0000256" key="7">
    <source>
        <dbReference type="PIRNR" id="PIRNR003107"/>
    </source>
</evidence>
<evidence type="ECO:0000256" key="1">
    <source>
        <dbReference type="ARBA" id="ARBA00004496"/>
    </source>
</evidence>
<evidence type="ECO:0000256" key="6">
    <source>
        <dbReference type="ARBA" id="ARBA00022592"/>
    </source>
</evidence>